<evidence type="ECO:0000256" key="3">
    <source>
        <dbReference type="ARBA" id="ARBA00023054"/>
    </source>
</evidence>
<proteinExistence type="inferred from homology"/>
<evidence type="ECO:0000256" key="4">
    <source>
        <dbReference type="SAM" id="MobiDB-lite"/>
    </source>
</evidence>
<feature type="compositionally biased region" description="Basic and acidic residues" evidence="4">
    <location>
        <begin position="113"/>
        <end position="163"/>
    </location>
</feature>
<feature type="region of interest" description="Disordered" evidence="4">
    <location>
        <begin position="63"/>
        <end position="85"/>
    </location>
</feature>
<evidence type="ECO:0000259" key="5">
    <source>
        <dbReference type="Pfam" id="PF26091"/>
    </source>
</evidence>
<feature type="domain" description="CCDC43 PWI-like" evidence="5">
    <location>
        <begin position="3"/>
        <end position="63"/>
    </location>
</feature>
<dbReference type="Proteomes" id="UP001164746">
    <property type="component" value="Chromosome 10"/>
</dbReference>
<evidence type="ECO:0000256" key="1">
    <source>
        <dbReference type="ARBA" id="ARBA00005305"/>
    </source>
</evidence>
<reference evidence="6" key="1">
    <citation type="submission" date="2022-11" db="EMBL/GenBank/DDBJ databases">
        <title>Centuries of genome instability and evolution in soft-shell clam transmissible cancer (bioRxiv).</title>
        <authorList>
            <person name="Hart S.F.M."/>
            <person name="Yonemitsu M.A."/>
            <person name="Giersch R.M."/>
            <person name="Beal B.F."/>
            <person name="Arriagada G."/>
            <person name="Davis B.W."/>
            <person name="Ostrander E.A."/>
            <person name="Goff S.P."/>
            <person name="Metzger M.J."/>
        </authorList>
    </citation>
    <scope>NUCLEOTIDE SEQUENCE</scope>
    <source>
        <strain evidence="6">MELC-2E11</strain>
        <tissue evidence="6">Siphon/mantle</tissue>
    </source>
</reference>
<feature type="compositionally biased region" description="Polar residues" evidence="4">
    <location>
        <begin position="64"/>
        <end position="76"/>
    </location>
</feature>
<dbReference type="PANTHER" id="PTHR31684">
    <property type="entry name" value="COILED-COIL DOMAIN-CONTAINING PROTEIN 43"/>
    <property type="match status" value="1"/>
</dbReference>
<comment type="similarity">
    <text evidence="1">Belongs to the CCDC43 family.</text>
</comment>
<organism evidence="6 7">
    <name type="scientific">Mya arenaria</name>
    <name type="common">Soft-shell clam</name>
    <dbReference type="NCBI Taxonomy" id="6604"/>
    <lineage>
        <taxon>Eukaryota</taxon>
        <taxon>Metazoa</taxon>
        <taxon>Spiralia</taxon>
        <taxon>Lophotrochozoa</taxon>
        <taxon>Mollusca</taxon>
        <taxon>Bivalvia</taxon>
        <taxon>Autobranchia</taxon>
        <taxon>Heteroconchia</taxon>
        <taxon>Euheterodonta</taxon>
        <taxon>Imparidentia</taxon>
        <taxon>Neoheterodontei</taxon>
        <taxon>Myida</taxon>
        <taxon>Myoidea</taxon>
        <taxon>Myidae</taxon>
        <taxon>Mya</taxon>
    </lineage>
</organism>
<dbReference type="PANTHER" id="PTHR31684:SF2">
    <property type="entry name" value="COILED-COIL DOMAIN-CONTAINING PROTEIN 43"/>
    <property type="match status" value="1"/>
</dbReference>
<accession>A0ABY7FDH0</accession>
<protein>
    <recommendedName>
        <fullName evidence="2">Coiled-coil domain-containing protein 43</fullName>
    </recommendedName>
</protein>
<sequence>MAASMSPYETWLSKKLLSLNPDTDTEIFVSYITGIIEEDSPEDEKRESVLDLIEQVVKWEEINGQMSETPSQQKSSVKQHEKTEEEIARKKAILAQYGHLVLEFKNVNSEQVKMNEIEMREKSKQESDSKREKDKQDREAQKQKSKDRKEGEKKRTQKGERRR</sequence>
<name>A0ABY7FDH0_MYAAR</name>
<dbReference type="InterPro" id="IPR037666">
    <property type="entry name" value="CCDC43"/>
</dbReference>
<dbReference type="InterPro" id="IPR058771">
    <property type="entry name" value="PWI_CCDC43"/>
</dbReference>
<keyword evidence="7" id="KW-1185">Reference proteome</keyword>
<evidence type="ECO:0000256" key="2">
    <source>
        <dbReference type="ARBA" id="ARBA00016648"/>
    </source>
</evidence>
<gene>
    <name evidence="6" type="ORF">MAR_031915</name>
</gene>
<evidence type="ECO:0000313" key="7">
    <source>
        <dbReference type="Proteomes" id="UP001164746"/>
    </source>
</evidence>
<evidence type="ECO:0000313" key="6">
    <source>
        <dbReference type="EMBL" id="WAR17321.1"/>
    </source>
</evidence>
<dbReference type="Pfam" id="PF26091">
    <property type="entry name" value="PWI_CCDC43"/>
    <property type="match status" value="1"/>
</dbReference>
<dbReference type="EMBL" id="CP111021">
    <property type="protein sequence ID" value="WAR17321.1"/>
    <property type="molecule type" value="Genomic_DNA"/>
</dbReference>
<feature type="region of interest" description="Disordered" evidence="4">
    <location>
        <begin position="111"/>
        <end position="163"/>
    </location>
</feature>
<keyword evidence="3" id="KW-0175">Coiled coil</keyword>